<dbReference type="SUPFAM" id="SSF56349">
    <property type="entry name" value="DNA breaking-rejoining enzymes"/>
    <property type="match status" value="1"/>
</dbReference>
<dbReference type="InterPro" id="IPR004107">
    <property type="entry name" value="Integrase_SAM-like_N"/>
</dbReference>
<accession>A0A0W1SW33</accession>
<keyword evidence="2 4" id="KW-0238">DNA-binding</keyword>
<dbReference type="GO" id="GO:0006310">
    <property type="term" value="P:DNA recombination"/>
    <property type="evidence" value="ECO:0007669"/>
    <property type="project" value="UniProtKB-KW"/>
</dbReference>
<dbReference type="PANTHER" id="PTHR30349:SF41">
    <property type="entry name" value="INTEGRASE_RECOMBINASE PROTEIN MJ0367-RELATED"/>
    <property type="match status" value="1"/>
</dbReference>
<sequence>MTERLDPIEPSEAVRMYLAERSTEVSEATLKAHKSRLKYFLRWCSEEDIDNMNTLTGRSLHRYKLWRRDDGDLKQVSLKTQIATIRVFIRFCESIDAVEPDLHTKVLSPSLGDADDHRDVMLDAEDSVAMLDFLRRFHYASFDHVLLKLLWHTGMRTGSVQAIDVEDYDPESEYLKVQHRPETPLKNKKNGERLIALSADTCAVLDDWLAHNRPDVVDDSERVPLLATTHGRPHKTTIRDAVYRWTRPCQYGAECPHGRDRDDCEATDDQKKTASKCPSSVSPHAIRRGSITHFLTEDVPEKVVSDRMNVSPDILDKHYDRRSEEVKVEQRRGYLKNL</sequence>
<feature type="domain" description="Tyr recombinase" evidence="6">
    <location>
        <begin position="117"/>
        <end position="332"/>
    </location>
</feature>
<dbReference type="PANTHER" id="PTHR30349">
    <property type="entry name" value="PHAGE INTEGRASE-RELATED"/>
    <property type="match status" value="1"/>
</dbReference>
<feature type="domain" description="Core-binding (CB)" evidence="7">
    <location>
        <begin position="8"/>
        <end position="93"/>
    </location>
</feature>
<dbReference type="GO" id="GO:0003677">
    <property type="term" value="F:DNA binding"/>
    <property type="evidence" value="ECO:0007669"/>
    <property type="project" value="UniProtKB-UniRule"/>
</dbReference>
<evidence type="ECO:0000256" key="5">
    <source>
        <dbReference type="SAM" id="MobiDB-lite"/>
    </source>
</evidence>
<dbReference type="Gene3D" id="1.10.443.10">
    <property type="entry name" value="Intergrase catalytic core"/>
    <property type="match status" value="1"/>
</dbReference>
<evidence type="ECO:0000313" key="9">
    <source>
        <dbReference type="Proteomes" id="UP000053157"/>
    </source>
</evidence>
<dbReference type="EMBL" id="LOPV01000037">
    <property type="protein sequence ID" value="KTG30647.1"/>
    <property type="molecule type" value="Genomic_DNA"/>
</dbReference>
<dbReference type="InterPro" id="IPR050090">
    <property type="entry name" value="Tyrosine_recombinase_XerCD"/>
</dbReference>
<keyword evidence="3" id="KW-0233">DNA recombination</keyword>
<feature type="region of interest" description="Disordered" evidence="5">
    <location>
        <begin position="257"/>
        <end position="284"/>
    </location>
</feature>
<evidence type="ECO:0000259" key="6">
    <source>
        <dbReference type="PROSITE" id="PS51898"/>
    </source>
</evidence>
<dbReference type="GO" id="GO:0015074">
    <property type="term" value="P:DNA integration"/>
    <property type="evidence" value="ECO:0007669"/>
    <property type="project" value="UniProtKB-KW"/>
</dbReference>
<dbReference type="InterPro" id="IPR002104">
    <property type="entry name" value="Integrase_catalytic"/>
</dbReference>
<dbReference type="InterPro" id="IPR011010">
    <property type="entry name" value="DNA_brk_join_enz"/>
</dbReference>
<dbReference type="InterPro" id="IPR044068">
    <property type="entry name" value="CB"/>
</dbReference>
<protein>
    <submittedName>
        <fullName evidence="8">Integrase</fullName>
    </submittedName>
</protein>
<dbReference type="InterPro" id="IPR013762">
    <property type="entry name" value="Integrase-like_cat_sf"/>
</dbReference>
<dbReference type="CDD" id="cd00397">
    <property type="entry name" value="DNA_BRE_C"/>
    <property type="match status" value="1"/>
</dbReference>
<evidence type="ECO:0000259" key="7">
    <source>
        <dbReference type="PROSITE" id="PS51900"/>
    </source>
</evidence>
<dbReference type="PROSITE" id="PS51898">
    <property type="entry name" value="TYR_RECOMBINASE"/>
    <property type="match status" value="1"/>
</dbReference>
<evidence type="ECO:0000256" key="1">
    <source>
        <dbReference type="ARBA" id="ARBA00022908"/>
    </source>
</evidence>
<name>A0A0W1SW33_9EURY</name>
<dbReference type="Proteomes" id="UP000053157">
    <property type="component" value="Unassembled WGS sequence"/>
</dbReference>
<dbReference type="Pfam" id="PF00589">
    <property type="entry name" value="Phage_integrase"/>
    <property type="match status" value="1"/>
</dbReference>
<evidence type="ECO:0000256" key="2">
    <source>
        <dbReference type="ARBA" id="ARBA00023125"/>
    </source>
</evidence>
<dbReference type="PROSITE" id="PS51900">
    <property type="entry name" value="CB"/>
    <property type="match status" value="1"/>
</dbReference>
<dbReference type="Gene3D" id="1.10.150.130">
    <property type="match status" value="1"/>
</dbReference>
<gene>
    <name evidence="8" type="ORF">AUR66_06850</name>
</gene>
<organism evidence="8 9">
    <name type="scientific">Haloferax profundi</name>
    <dbReference type="NCBI Taxonomy" id="1544718"/>
    <lineage>
        <taxon>Archaea</taxon>
        <taxon>Methanobacteriati</taxon>
        <taxon>Methanobacteriota</taxon>
        <taxon>Stenosarchaea group</taxon>
        <taxon>Halobacteria</taxon>
        <taxon>Halobacteriales</taxon>
        <taxon>Haloferacaceae</taxon>
        <taxon>Haloferax</taxon>
    </lineage>
</organism>
<dbReference type="InterPro" id="IPR010998">
    <property type="entry name" value="Integrase_recombinase_N"/>
</dbReference>
<dbReference type="Pfam" id="PF02899">
    <property type="entry name" value="Phage_int_SAM_1"/>
    <property type="match status" value="1"/>
</dbReference>
<feature type="compositionally biased region" description="Basic and acidic residues" evidence="5">
    <location>
        <begin position="257"/>
        <end position="272"/>
    </location>
</feature>
<proteinExistence type="predicted"/>
<reference evidence="8 9" key="1">
    <citation type="submission" date="2015-12" db="EMBL/GenBank/DDBJ databases">
        <title>Haloferax profundi sp. nov. isolated from the Discovery deep brine-seawater interface in the Red Sea.</title>
        <authorList>
            <person name="Zhang G."/>
            <person name="Stingl U."/>
            <person name="Rashid M."/>
        </authorList>
    </citation>
    <scope>NUCLEOTIDE SEQUENCE [LARGE SCALE GENOMIC DNA]</scope>
    <source>
        <strain evidence="8 9">SB29</strain>
    </source>
</reference>
<dbReference type="OrthoDB" id="198497at2157"/>
<evidence type="ECO:0000256" key="3">
    <source>
        <dbReference type="ARBA" id="ARBA00023172"/>
    </source>
</evidence>
<evidence type="ECO:0000313" key="8">
    <source>
        <dbReference type="EMBL" id="KTG30647.1"/>
    </source>
</evidence>
<keyword evidence="1" id="KW-0229">DNA integration</keyword>
<evidence type="ECO:0000256" key="4">
    <source>
        <dbReference type="PROSITE-ProRule" id="PRU01248"/>
    </source>
</evidence>
<keyword evidence="9" id="KW-1185">Reference proteome</keyword>
<dbReference type="RefSeq" id="WP_058570817.1">
    <property type="nucleotide sequence ID" value="NZ_LOPV01000037.1"/>
</dbReference>
<dbReference type="AlphaFoldDB" id="A0A0W1SW33"/>
<comment type="caution">
    <text evidence="8">The sequence shown here is derived from an EMBL/GenBank/DDBJ whole genome shotgun (WGS) entry which is preliminary data.</text>
</comment>